<dbReference type="Gene3D" id="1.10.238.10">
    <property type="entry name" value="EF-hand"/>
    <property type="match status" value="1"/>
</dbReference>
<comment type="caution">
    <text evidence="3">The sequence shown here is derived from an EMBL/GenBank/DDBJ whole genome shotgun (WGS) entry which is preliminary data.</text>
</comment>
<evidence type="ECO:0000256" key="1">
    <source>
        <dbReference type="ARBA" id="ARBA00022837"/>
    </source>
</evidence>
<dbReference type="GO" id="GO:0005509">
    <property type="term" value="F:calcium ion binding"/>
    <property type="evidence" value="ECO:0007669"/>
    <property type="project" value="InterPro"/>
</dbReference>
<dbReference type="InterPro" id="IPR018247">
    <property type="entry name" value="EF_Hand_1_Ca_BS"/>
</dbReference>
<dbReference type="SUPFAM" id="SSF47473">
    <property type="entry name" value="EF-hand"/>
    <property type="match status" value="1"/>
</dbReference>
<keyword evidence="1" id="KW-0106">Calcium</keyword>
<dbReference type="PROSITE" id="PS50222">
    <property type="entry name" value="EF_HAND_2"/>
    <property type="match status" value="1"/>
</dbReference>
<evidence type="ECO:0000313" key="3">
    <source>
        <dbReference type="EMBL" id="KAK4770750.1"/>
    </source>
</evidence>
<dbReference type="Pfam" id="PF13833">
    <property type="entry name" value="EF-hand_8"/>
    <property type="match status" value="1"/>
</dbReference>
<dbReference type="CDD" id="cd00051">
    <property type="entry name" value="EFh"/>
    <property type="match status" value="1"/>
</dbReference>
<gene>
    <name evidence="3" type="ORF">SAY87_031282</name>
</gene>
<evidence type="ECO:0000313" key="4">
    <source>
        <dbReference type="Proteomes" id="UP001345219"/>
    </source>
</evidence>
<dbReference type="PROSITE" id="PS00018">
    <property type="entry name" value="EF_HAND_1"/>
    <property type="match status" value="1"/>
</dbReference>
<dbReference type="PANTHER" id="PTHR47319:SF5">
    <property type="entry name" value="CALCIUM-BINDING EF-HAND PROTEIN"/>
    <property type="match status" value="1"/>
</dbReference>
<dbReference type="AlphaFoldDB" id="A0AAN7QPE7"/>
<proteinExistence type="predicted"/>
<name>A0AAN7QPE7_9MYRT</name>
<dbReference type="InterPro" id="IPR002048">
    <property type="entry name" value="EF_hand_dom"/>
</dbReference>
<reference evidence="3 4" key="1">
    <citation type="journal article" date="2023" name="Hortic Res">
        <title>Pangenome of water caltrop reveals structural variations and asymmetric subgenome divergence after allopolyploidization.</title>
        <authorList>
            <person name="Zhang X."/>
            <person name="Chen Y."/>
            <person name="Wang L."/>
            <person name="Yuan Y."/>
            <person name="Fang M."/>
            <person name="Shi L."/>
            <person name="Lu R."/>
            <person name="Comes H.P."/>
            <person name="Ma Y."/>
            <person name="Chen Y."/>
            <person name="Huang G."/>
            <person name="Zhou Y."/>
            <person name="Zheng Z."/>
            <person name="Qiu Y."/>
        </authorList>
    </citation>
    <scope>NUCLEOTIDE SEQUENCE [LARGE SCALE GENOMIC DNA]</scope>
    <source>
        <tissue evidence="3">Roots</tissue>
    </source>
</reference>
<dbReference type="EMBL" id="JAXIOK010000005">
    <property type="protein sequence ID" value="KAK4770750.1"/>
    <property type="molecule type" value="Genomic_DNA"/>
</dbReference>
<keyword evidence="4" id="KW-1185">Reference proteome</keyword>
<protein>
    <recommendedName>
        <fullName evidence="2">EF-hand domain-containing protein</fullName>
    </recommendedName>
</protein>
<accession>A0AAN7QPE7</accession>
<feature type="domain" description="EF-hand" evidence="2">
    <location>
        <begin position="93"/>
        <end position="128"/>
    </location>
</feature>
<evidence type="ECO:0000259" key="2">
    <source>
        <dbReference type="PROSITE" id="PS50222"/>
    </source>
</evidence>
<dbReference type="SMART" id="SM00054">
    <property type="entry name" value="EFh"/>
    <property type="match status" value="1"/>
</dbReference>
<dbReference type="InterPro" id="IPR011992">
    <property type="entry name" value="EF-hand-dom_pair"/>
</dbReference>
<dbReference type="Proteomes" id="UP001345219">
    <property type="component" value="Chromosome 24"/>
</dbReference>
<organism evidence="3 4">
    <name type="scientific">Trapa incisa</name>
    <dbReference type="NCBI Taxonomy" id="236973"/>
    <lineage>
        <taxon>Eukaryota</taxon>
        <taxon>Viridiplantae</taxon>
        <taxon>Streptophyta</taxon>
        <taxon>Embryophyta</taxon>
        <taxon>Tracheophyta</taxon>
        <taxon>Spermatophyta</taxon>
        <taxon>Magnoliopsida</taxon>
        <taxon>eudicotyledons</taxon>
        <taxon>Gunneridae</taxon>
        <taxon>Pentapetalae</taxon>
        <taxon>rosids</taxon>
        <taxon>malvids</taxon>
        <taxon>Myrtales</taxon>
        <taxon>Lythraceae</taxon>
        <taxon>Trapa</taxon>
    </lineage>
</organism>
<dbReference type="InterPro" id="IPR044205">
    <property type="entry name" value="KIC/PBP1/KRP1"/>
</dbReference>
<dbReference type="PANTHER" id="PTHR47319">
    <property type="entry name" value="CALCIUM-BINDING PROTEIN KIC"/>
    <property type="match status" value="1"/>
</dbReference>
<sequence>MLLCVSKANPTVSEPLSLNIPSTERSATDMSSSQGRLPLIFEDFFPVMVEKLGADGFMKELSNGFGLLVDRDKGVITFESLKRNLALLGLQGMSDEEVRSMLREGDLDGDGALDENEFCVLMLRLSPQLMKDSRELLKEMAMGGSASA</sequence>